<sequence length="212" mass="22769">MTSEGQSKFLGILHISKCWGPSGGQLTYAGCGRLLKDGRPCGLGLKARRLREISSSTQMSSSQHGTPGGRSRDRGGHTCVEIGEHVQMYHFFVETVKPCHILEPWGITVIGNPSFGGSQRVLSFSCTSNSSSRRGPDSANTPSTRVGVVEVVTAVRSSFETESSVVSGRPSSPSMQVLKRLQSRVVDLGNDIADVIANLKLENEEFAESLTD</sequence>
<organism evidence="2 3">
    <name type="scientific">Riccia sorocarpa</name>
    <dbReference type="NCBI Taxonomy" id="122646"/>
    <lineage>
        <taxon>Eukaryota</taxon>
        <taxon>Viridiplantae</taxon>
        <taxon>Streptophyta</taxon>
        <taxon>Embryophyta</taxon>
        <taxon>Marchantiophyta</taxon>
        <taxon>Marchantiopsida</taxon>
        <taxon>Marchantiidae</taxon>
        <taxon>Marchantiales</taxon>
        <taxon>Ricciaceae</taxon>
        <taxon>Riccia</taxon>
    </lineage>
</organism>
<proteinExistence type="predicted"/>
<name>A0ABD3I823_9MARC</name>
<evidence type="ECO:0000313" key="2">
    <source>
        <dbReference type="EMBL" id="KAL3699797.1"/>
    </source>
</evidence>
<reference evidence="2 3" key="1">
    <citation type="submission" date="2024-09" db="EMBL/GenBank/DDBJ databases">
        <title>Chromosome-scale assembly of Riccia sorocarpa.</title>
        <authorList>
            <person name="Paukszto L."/>
        </authorList>
    </citation>
    <scope>NUCLEOTIDE SEQUENCE [LARGE SCALE GENOMIC DNA]</scope>
    <source>
        <strain evidence="2">LP-2024</strain>
        <tissue evidence="2">Aerial parts of the thallus</tissue>
    </source>
</reference>
<dbReference type="EMBL" id="JBJQOH010000001">
    <property type="protein sequence ID" value="KAL3699797.1"/>
    <property type="molecule type" value="Genomic_DNA"/>
</dbReference>
<comment type="caution">
    <text evidence="2">The sequence shown here is derived from an EMBL/GenBank/DDBJ whole genome shotgun (WGS) entry which is preliminary data.</text>
</comment>
<feature type="region of interest" description="Disordered" evidence="1">
    <location>
        <begin position="52"/>
        <end position="77"/>
    </location>
</feature>
<keyword evidence="3" id="KW-1185">Reference proteome</keyword>
<dbReference type="AlphaFoldDB" id="A0ABD3I823"/>
<evidence type="ECO:0000256" key="1">
    <source>
        <dbReference type="SAM" id="MobiDB-lite"/>
    </source>
</evidence>
<dbReference type="Proteomes" id="UP001633002">
    <property type="component" value="Unassembled WGS sequence"/>
</dbReference>
<feature type="compositionally biased region" description="Low complexity" evidence="1">
    <location>
        <begin position="54"/>
        <end position="63"/>
    </location>
</feature>
<protein>
    <submittedName>
        <fullName evidence="2">Uncharacterized protein</fullName>
    </submittedName>
</protein>
<evidence type="ECO:0000313" key="3">
    <source>
        <dbReference type="Proteomes" id="UP001633002"/>
    </source>
</evidence>
<gene>
    <name evidence="2" type="ORF">R1sor_017819</name>
</gene>
<accession>A0ABD3I823</accession>